<feature type="signal peptide" evidence="1">
    <location>
        <begin position="1"/>
        <end position="36"/>
    </location>
</feature>
<feature type="chain" id="PRO_5006646668" description="DUF5723 domain-containing protein" evidence="1">
    <location>
        <begin position="37"/>
        <end position="432"/>
    </location>
</feature>
<gene>
    <name evidence="3" type="ORF">AMJ82_11320</name>
</gene>
<dbReference type="EMBL" id="LJUI01000149">
    <property type="protein sequence ID" value="KPK67068.1"/>
    <property type="molecule type" value="Genomic_DNA"/>
</dbReference>
<dbReference type="SUPFAM" id="SSF56935">
    <property type="entry name" value="Porins"/>
    <property type="match status" value="1"/>
</dbReference>
<evidence type="ECO:0000259" key="2">
    <source>
        <dbReference type="Pfam" id="PF18990"/>
    </source>
</evidence>
<sequence length="432" mass="46067">MHRRDVRSSPLSGRSPGLLAAASLAAMLVAARPLSAFEDSNPRSAAMAEAYTAMARGTDALFWNPANLALWGNPTLSVNVVTASVDVSNNSVDRGDYNRFTGAFLGESEKQELLGSVPEDGLRFTGVGHASVLDVSYRNFALSVARGVGCATTILPRDVLDLALNGNELGERYDFGEADGEGWFVQTVSLAGAATLPVEWAETVAVGATVKYLRGFGYARVIESGGSLVTNYDGLSGDGRLVVRTASRGEGLAVDLGVAAVLDSRWTVGLKLGNLLGRIWWYSDTEEHRNSFLIDLITVKSVSEGDSIITIGESRAIESFTSDYPAFARVGAAYRWTPTCVQSFDYEQGFRNAPGLSTSPRLATGLEYTRLWWMPLRAGISVGGREGVTTAFGLAVSTGALDFDVAMANKHHLLPVSGKGLRAAVGCRVNFY</sequence>
<dbReference type="Gene3D" id="2.40.160.60">
    <property type="entry name" value="Outer membrane protein transport protein (OMPP1/FadL/TodX)"/>
    <property type="match status" value="1"/>
</dbReference>
<dbReference type="Pfam" id="PF18990">
    <property type="entry name" value="DUF5723"/>
    <property type="match status" value="1"/>
</dbReference>
<evidence type="ECO:0000313" key="3">
    <source>
        <dbReference type="EMBL" id="KPK67068.1"/>
    </source>
</evidence>
<feature type="domain" description="DUF5723" evidence="2">
    <location>
        <begin position="80"/>
        <end position="245"/>
    </location>
</feature>
<reference evidence="3 4" key="1">
    <citation type="journal article" date="2015" name="Microbiome">
        <title>Genomic resolution of linkages in carbon, nitrogen, and sulfur cycling among widespread estuary sediment bacteria.</title>
        <authorList>
            <person name="Baker B.J."/>
            <person name="Lazar C.S."/>
            <person name="Teske A.P."/>
            <person name="Dick G.J."/>
        </authorList>
    </citation>
    <scope>NUCLEOTIDE SEQUENCE [LARGE SCALE GENOMIC DNA]</scope>
    <source>
        <strain evidence="3">SM23_40</strain>
    </source>
</reference>
<comment type="caution">
    <text evidence="3">The sequence shown here is derived from an EMBL/GenBank/DDBJ whole genome shotgun (WGS) entry which is preliminary data.</text>
</comment>
<dbReference type="AlphaFoldDB" id="A0A0S8G565"/>
<proteinExistence type="predicted"/>
<protein>
    <recommendedName>
        <fullName evidence="2">DUF5723 domain-containing protein</fullName>
    </recommendedName>
</protein>
<accession>A0A0S8G565</accession>
<name>A0A0S8G565_UNCT6</name>
<evidence type="ECO:0000256" key="1">
    <source>
        <dbReference type="SAM" id="SignalP"/>
    </source>
</evidence>
<dbReference type="InterPro" id="IPR043781">
    <property type="entry name" value="DUF5723"/>
</dbReference>
<evidence type="ECO:0000313" key="4">
    <source>
        <dbReference type="Proteomes" id="UP000051717"/>
    </source>
</evidence>
<dbReference type="Proteomes" id="UP000051717">
    <property type="component" value="Unassembled WGS sequence"/>
</dbReference>
<organism evidence="3 4">
    <name type="scientific">candidate division TA06 bacterium SM23_40</name>
    <dbReference type="NCBI Taxonomy" id="1703774"/>
    <lineage>
        <taxon>Bacteria</taxon>
        <taxon>Bacteria division TA06</taxon>
    </lineage>
</organism>
<keyword evidence="1" id="KW-0732">Signal</keyword>